<sequence>MSHSLSNRRYKNRINFQYCADNALIVFIFFTDLYTCKKDCQFGKYQYISDTFSGLSIKDFGQYQCFEVCKVLSCTFTPHGKTKNFRNIKKISFSASIGPRILNRPSKCSKIAVLIFNEPTNQRTTDYLVVRGKLYNSGSYGCKIMNKVPPELIEEANNERLKRQNILKTQRRKLREAEEKEEQNISVLRHGLEPAIDENIEDDYDQLLMDEDLQPQPTDISFLYPENHVLDTAVPPDRVDIQVAEKQ</sequence>
<dbReference type="EMBL" id="CAXKWB010035676">
    <property type="protein sequence ID" value="CAL4146954.1"/>
    <property type="molecule type" value="Genomic_DNA"/>
</dbReference>
<gene>
    <name evidence="1" type="ORF">MNOR_LOCUS29954</name>
</gene>
<reference evidence="1 2" key="1">
    <citation type="submission" date="2024-05" db="EMBL/GenBank/DDBJ databases">
        <authorList>
            <person name="Wallberg A."/>
        </authorList>
    </citation>
    <scope>NUCLEOTIDE SEQUENCE [LARGE SCALE GENOMIC DNA]</scope>
</reference>
<feature type="non-terminal residue" evidence="1">
    <location>
        <position position="247"/>
    </location>
</feature>
<accession>A0AAV2RZI3</accession>
<comment type="caution">
    <text evidence="1">The sequence shown here is derived from an EMBL/GenBank/DDBJ whole genome shotgun (WGS) entry which is preliminary data.</text>
</comment>
<keyword evidence="2" id="KW-1185">Reference proteome</keyword>
<dbReference type="Proteomes" id="UP001497623">
    <property type="component" value="Unassembled WGS sequence"/>
</dbReference>
<dbReference type="AlphaFoldDB" id="A0AAV2RZI3"/>
<evidence type="ECO:0000313" key="1">
    <source>
        <dbReference type="EMBL" id="CAL4146954.1"/>
    </source>
</evidence>
<evidence type="ECO:0000313" key="2">
    <source>
        <dbReference type="Proteomes" id="UP001497623"/>
    </source>
</evidence>
<proteinExistence type="predicted"/>
<name>A0AAV2RZI3_MEGNR</name>
<organism evidence="1 2">
    <name type="scientific">Meganyctiphanes norvegica</name>
    <name type="common">Northern krill</name>
    <name type="synonym">Thysanopoda norvegica</name>
    <dbReference type="NCBI Taxonomy" id="48144"/>
    <lineage>
        <taxon>Eukaryota</taxon>
        <taxon>Metazoa</taxon>
        <taxon>Ecdysozoa</taxon>
        <taxon>Arthropoda</taxon>
        <taxon>Crustacea</taxon>
        <taxon>Multicrustacea</taxon>
        <taxon>Malacostraca</taxon>
        <taxon>Eumalacostraca</taxon>
        <taxon>Eucarida</taxon>
        <taxon>Euphausiacea</taxon>
        <taxon>Euphausiidae</taxon>
        <taxon>Meganyctiphanes</taxon>
    </lineage>
</organism>
<protein>
    <submittedName>
        <fullName evidence="1">Uncharacterized protein</fullName>
    </submittedName>
</protein>